<dbReference type="Proteomes" id="UP000650833">
    <property type="component" value="Unassembled WGS sequence"/>
</dbReference>
<evidence type="ECO:0000256" key="14">
    <source>
        <dbReference type="ARBA" id="ARBA00031194"/>
    </source>
</evidence>
<feature type="compositionally biased region" description="Basic residues" evidence="19">
    <location>
        <begin position="529"/>
        <end position="538"/>
    </location>
</feature>
<evidence type="ECO:0000256" key="15">
    <source>
        <dbReference type="ARBA" id="ARBA00049255"/>
    </source>
</evidence>
<evidence type="ECO:0000256" key="3">
    <source>
        <dbReference type="ARBA" id="ARBA00012814"/>
    </source>
</evidence>
<keyword evidence="10" id="KW-0648">Protein biosynthesis</keyword>
<evidence type="ECO:0000256" key="1">
    <source>
        <dbReference type="ARBA" id="ARBA00004305"/>
    </source>
</evidence>
<comment type="subcellular location">
    <subcellularLocation>
        <location evidence="1">Mitochondrion matrix</location>
    </subcellularLocation>
</comment>
<gene>
    <name evidence="24" type="ORF">INT46_006968</name>
</gene>
<feature type="region of interest" description="Disordered" evidence="19">
    <location>
        <begin position="509"/>
        <end position="541"/>
    </location>
</feature>
<feature type="region of interest" description="Disordered" evidence="19">
    <location>
        <begin position="715"/>
        <end position="757"/>
    </location>
</feature>
<evidence type="ECO:0000256" key="2">
    <source>
        <dbReference type="ARBA" id="ARBA00008226"/>
    </source>
</evidence>
<dbReference type="InterPro" id="IPR045864">
    <property type="entry name" value="aa-tRNA-synth_II/BPL/LPL"/>
</dbReference>
<sequence length="1105" mass="126237">MLRNSNHLKRVLISKYTTPTGCGGIFSVCQKSLYSTAPDFEIGNKETKINGKILSRDEWTNISPTVLSKVNRKLHLQPQNPISIIRQLIENHFQDFKTYNDLSPVVTTKQNFDDLHIPKDHPSRTKSDNYYFNKDTVLRAHTSAHQLEGLASGADKFLISGDVYRRDEIDSSHYPVFHQIEGFFYLDNDIPKLEAELKRIQAAETPNIELVDDTIIKPENPYQDCHTPEAVDLISAHLKHSINSMIRNLFADEKDLKVRWIDAHFPFTSPSWEVEILYKGEWLEVLGTGVVNQKIMKQAGLDNKIGWAFGMGLERLAMVLFGIPDIRLFWSEDKRFVDQFTPGKINKFVPFSKYPPCIKDISFWLPEGEWHENDFCELVRGAAGDIVETVELIDDFKHPKTNKRSLCYRINYRSMDRNVTNDEINEIQEKVRSVVQDEFNVEVVSSTSPSSTAASSCSIRKNKTLAVFSSLENINTHAMSQKLQNILPTKRYSISQDSKDKFYAIHHIQQQQLKDENDNENTEPTSLTKNKKNNRGRKRMCDKTTSDNILSSSLSIQQPQHQQQQQQLNKQRKKPRQQTKSRKDQHSIPSLYQTCVGLWPKSNTLDELAYDQIKAMSNLLKVRLCQAKFKMMARLDQDNELFTFLSEEYVPPKPTLHQPIHLASKKRQNKSTMSIVGNGKNLFARNNKFNKAEPSASLNANDTLTNAFNETFGAIHNDSITTSPQRAKNQKERKRKTPKSATPKQKRVATPKRRSAAADVVPITLSDGSSFYFCEPCNKKYKNRNGLAYHMERCKNSDKSKQFSQQQPKTQQQQQQQQEQREQQQQTESNSYAVCCQQQSLENMPMIQCDTCRSWLHSDCVGLSEDYLEDSFYCPECKENRNHVSEANQVGKDLLQCLLEAQASDQDQNQQQQQQITLQQEQIDQIQEFLNNQTPSQQNDTQEEDELLSVLTNQGEDDDLQLQQSSQLHIWDDFNASFEKNNTGEQWSLLDDDEPFSNYDTDIPSSAWNMSDIGMFGQPPSLLFSDNSVNTNDDTNAPLMSDLSNSLPLNDISPTPNAPTCGAPTPLGDVSTPSGISSNAHTPIQTADGLWFQFANFEDDYQCDS</sequence>
<dbReference type="Gene3D" id="3.30.40.10">
    <property type="entry name" value="Zinc/RING finger domain, C3HC4 (zinc finger)"/>
    <property type="match status" value="1"/>
</dbReference>
<keyword evidence="25" id="KW-1185">Reference proteome</keyword>
<evidence type="ECO:0000259" key="22">
    <source>
        <dbReference type="PROSITE" id="PS50862"/>
    </source>
</evidence>
<dbReference type="SUPFAM" id="SSF55681">
    <property type="entry name" value="Class II aaRS and biotin synthetases"/>
    <property type="match status" value="1"/>
</dbReference>
<dbReference type="InterPro" id="IPR002319">
    <property type="entry name" value="Phenylalanyl-tRNA_Synthase"/>
</dbReference>
<dbReference type="InterPro" id="IPR004530">
    <property type="entry name" value="Phe-tRNA-synth_IIc_mito"/>
</dbReference>
<feature type="compositionally biased region" description="Low complexity" evidence="19">
    <location>
        <begin position="554"/>
        <end position="569"/>
    </location>
</feature>
<dbReference type="PROSITE" id="PS50016">
    <property type="entry name" value="ZF_PHD_2"/>
    <property type="match status" value="1"/>
</dbReference>
<dbReference type="CDD" id="cd00496">
    <property type="entry name" value="PheRS_alpha_core"/>
    <property type="match status" value="1"/>
</dbReference>
<dbReference type="Pfam" id="PF03147">
    <property type="entry name" value="FDX-ACB"/>
    <property type="match status" value="1"/>
</dbReference>
<keyword evidence="13" id="KW-0030">Aminoacyl-tRNA synthetase</keyword>
<evidence type="ECO:0000256" key="10">
    <source>
        <dbReference type="ARBA" id="ARBA00022917"/>
    </source>
</evidence>
<dbReference type="AlphaFoldDB" id="A0A8H7R9M7"/>
<evidence type="ECO:0000256" key="6">
    <source>
        <dbReference type="ARBA" id="ARBA00022741"/>
    </source>
</evidence>
<evidence type="ECO:0000313" key="24">
    <source>
        <dbReference type="EMBL" id="KAG2206440.1"/>
    </source>
</evidence>
<evidence type="ECO:0000256" key="4">
    <source>
        <dbReference type="ARBA" id="ARBA00022598"/>
    </source>
</evidence>
<dbReference type="InterPro" id="IPR005121">
    <property type="entry name" value="Fdx_antiC-bd"/>
</dbReference>
<dbReference type="Pfam" id="PF01409">
    <property type="entry name" value="tRNA-synt_2d"/>
    <property type="match status" value="2"/>
</dbReference>
<comment type="function">
    <text evidence="16">Is responsible for the charging of tRNA(Phe) with phenylalanine in mitochondrial translation.</text>
</comment>
<evidence type="ECO:0000256" key="5">
    <source>
        <dbReference type="ARBA" id="ARBA00022723"/>
    </source>
</evidence>
<dbReference type="GO" id="GO:0000049">
    <property type="term" value="F:tRNA binding"/>
    <property type="evidence" value="ECO:0007669"/>
    <property type="project" value="InterPro"/>
</dbReference>
<dbReference type="InterPro" id="IPR001965">
    <property type="entry name" value="Znf_PHD"/>
</dbReference>
<dbReference type="SMART" id="SM00896">
    <property type="entry name" value="FDX-ACB"/>
    <property type="match status" value="1"/>
</dbReference>
<evidence type="ECO:0000256" key="16">
    <source>
        <dbReference type="ARBA" id="ARBA00057761"/>
    </source>
</evidence>
<dbReference type="GO" id="GO:0008270">
    <property type="term" value="F:zinc ion binding"/>
    <property type="evidence" value="ECO:0007669"/>
    <property type="project" value="UniProtKB-KW"/>
</dbReference>
<dbReference type="PANTHER" id="PTHR11538:SF41">
    <property type="entry name" value="PHENYLALANINE--TRNA LIGASE, MITOCHONDRIAL"/>
    <property type="match status" value="1"/>
</dbReference>
<feature type="region of interest" description="Disordered" evidence="19">
    <location>
        <begin position="797"/>
        <end position="825"/>
    </location>
</feature>
<feature type="domain" description="FDX-ACB" evidence="23">
    <location>
        <begin position="352"/>
        <end position="444"/>
    </location>
</feature>
<dbReference type="EC" id="6.1.1.20" evidence="3"/>
<accession>A0A8H7R9M7</accession>
<dbReference type="PANTHER" id="PTHR11538">
    <property type="entry name" value="PHENYLALANYL-TRNA SYNTHETASE"/>
    <property type="match status" value="1"/>
</dbReference>
<dbReference type="SMART" id="SM00249">
    <property type="entry name" value="PHD"/>
    <property type="match status" value="1"/>
</dbReference>
<evidence type="ECO:0000259" key="20">
    <source>
        <dbReference type="PROSITE" id="PS50016"/>
    </source>
</evidence>
<comment type="similarity">
    <text evidence="2">Belongs to the class-II aminoacyl-tRNA synthetase family.</text>
</comment>
<dbReference type="NCBIfam" id="TIGR00469">
    <property type="entry name" value="pheS_mito"/>
    <property type="match status" value="1"/>
</dbReference>
<evidence type="ECO:0000313" key="25">
    <source>
        <dbReference type="Proteomes" id="UP000650833"/>
    </source>
</evidence>
<protein>
    <recommendedName>
        <fullName evidence="17">Phenylalanine--tRNA ligase, mitochondrial</fullName>
        <ecNumber evidence="3">6.1.1.20</ecNumber>
    </recommendedName>
    <alternativeName>
        <fullName evidence="14">Phenylalanyl-tRNA synthetase</fullName>
    </alternativeName>
</protein>
<keyword evidence="4" id="KW-0436">Ligase</keyword>
<proteinExistence type="inferred from homology"/>
<evidence type="ECO:0000256" key="18">
    <source>
        <dbReference type="PROSITE-ProRule" id="PRU00042"/>
    </source>
</evidence>
<dbReference type="PROSITE" id="PS50157">
    <property type="entry name" value="ZINC_FINGER_C2H2_2"/>
    <property type="match status" value="1"/>
</dbReference>
<evidence type="ECO:0000256" key="19">
    <source>
        <dbReference type="SAM" id="MobiDB-lite"/>
    </source>
</evidence>
<dbReference type="PROSITE" id="PS50862">
    <property type="entry name" value="AA_TRNA_LIGASE_II"/>
    <property type="match status" value="1"/>
</dbReference>
<dbReference type="SUPFAM" id="SSF54991">
    <property type="entry name" value="Anticodon-binding domain of PheRS"/>
    <property type="match status" value="1"/>
</dbReference>
<feature type="domain" description="Aminoacyl-transfer RNA synthetases class-II family profile" evidence="22">
    <location>
        <begin position="161"/>
        <end position="342"/>
    </location>
</feature>
<keyword evidence="9" id="KW-0067">ATP-binding</keyword>
<evidence type="ECO:0000256" key="17">
    <source>
        <dbReference type="ARBA" id="ARBA00073229"/>
    </source>
</evidence>
<evidence type="ECO:0000256" key="7">
    <source>
        <dbReference type="ARBA" id="ARBA00022771"/>
    </source>
</evidence>
<feature type="compositionally biased region" description="Basic residues" evidence="19">
    <location>
        <begin position="570"/>
        <end position="580"/>
    </location>
</feature>
<comment type="caution">
    <text evidence="24">The sequence shown here is derived from an EMBL/GenBank/DDBJ whole genome shotgun (WGS) entry which is preliminary data.</text>
</comment>
<dbReference type="GO" id="GO:0004826">
    <property type="term" value="F:phenylalanine-tRNA ligase activity"/>
    <property type="evidence" value="ECO:0007669"/>
    <property type="project" value="UniProtKB-EC"/>
</dbReference>
<feature type="domain" description="C2H2-type" evidence="21">
    <location>
        <begin position="772"/>
        <end position="800"/>
    </location>
</feature>
<evidence type="ECO:0000259" key="23">
    <source>
        <dbReference type="PROSITE" id="PS51447"/>
    </source>
</evidence>
<evidence type="ECO:0000256" key="12">
    <source>
        <dbReference type="ARBA" id="ARBA00023128"/>
    </source>
</evidence>
<feature type="region of interest" description="Disordered" evidence="19">
    <location>
        <begin position="554"/>
        <end position="587"/>
    </location>
</feature>
<evidence type="ECO:0000256" key="11">
    <source>
        <dbReference type="ARBA" id="ARBA00022946"/>
    </source>
</evidence>
<evidence type="ECO:0000256" key="8">
    <source>
        <dbReference type="ARBA" id="ARBA00022833"/>
    </source>
</evidence>
<keyword evidence="8" id="KW-0862">Zinc</keyword>
<dbReference type="InterPro" id="IPR006195">
    <property type="entry name" value="aa-tRNA-synth_II"/>
</dbReference>
<keyword evidence="12" id="KW-0496">Mitochondrion</keyword>
<dbReference type="Gene3D" id="3.30.70.380">
    <property type="entry name" value="Ferrodoxin-fold anticodon-binding domain"/>
    <property type="match status" value="1"/>
</dbReference>
<dbReference type="InterPro" id="IPR013087">
    <property type="entry name" value="Znf_C2H2_type"/>
</dbReference>
<dbReference type="CDD" id="cd15517">
    <property type="entry name" value="PHD_TCF19_like"/>
    <property type="match status" value="1"/>
</dbReference>
<dbReference type="GO" id="GO:0005759">
    <property type="term" value="C:mitochondrial matrix"/>
    <property type="evidence" value="ECO:0007669"/>
    <property type="project" value="UniProtKB-SubCell"/>
</dbReference>
<dbReference type="OrthoDB" id="4457at2759"/>
<organism evidence="24 25">
    <name type="scientific">Mucor plumbeus</name>
    <dbReference type="NCBI Taxonomy" id="97098"/>
    <lineage>
        <taxon>Eukaryota</taxon>
        <taxon>Fungi</taxon>
        <taxon>Fungi incertae sedis</taxon>
        <taxon>Mucoromycota</taxon>
        <taxon>Mucoromycotina</taxon>
        <taxon>Mucoromycetes</taxon>
        <taxon>Mucorales</taxon>
        <taxon>Mucorineae</taxon>
        <taxon>Mucoraceae</taxon>
        <taxon>Mucor</taxon>
    </lineage>
</organism>
<comment type="catalytic activity">
    <reaction evidence="15">
        <text>tRNA(Phe) + L-phenylalanine + ATP = L-phenylalanyl-tRNA(Phe) + AMP + diphosphate + H(+)</text>
        <dbReference type="Rhea" id="RHEA:19413"/>
        <dbReference type="Rhea" id="RHEA-COMP:9668"/>
        <dbReference type="Rhea" id="RHEA-COMP:9699"/>
        <dbReference type="ChEBI" id="CHEBI:15378"/>
        <dbReference type="ChEBI" id="CHEBI:30616"/>
        <dbReference type="ChEBI" id="CHEBI:33019"/>
        <dbReference type="ChEBI" id="CHEBI:58095"/>
        <dbReference type="ChEBI" id="CHEBI:78442"/>
        <dbReference type="ChEBI" id="CHEBI:78531"/>
        <dbReference type="ChEBI" id="CHEBI:456215"/>
        <dbReference type="EC" id="6.1.1.20"/>
    </reaction>
</comment>
<dbReference type="InterPro" id="IPR013083">
    <property type="entry name" value="Znf_RING/FYVE/PHD"/>
</dbReference>
<dbReference type="GO" id="GO:0005524">
    <property type="term" value="F:ATP binding"/>
    <property type="evidence" value="ECO:0007669"/>
    <property type="project" value="UniProtKB-KW"/>
</dbReference>
<feature type="domain" description="PHD-type" evidence="20">
    <location>
        <begin position="771"/>
        <end position="880"/>
    </location>
</feature>
<evidence type="ECO:0000259" key="21">
    <source>
        <dbReference type="PROSITE" id="PS50157"/>
    </source>
</evidence>
<feature type="compositionally biased region" description="Low complexity" evidence="19">
    <location>
        <begin position="802"/>
        <end position="825"/>
    </location>
</feature>
<dbReference type="EMBL" id="JAEPRC010000149">
    <property type="protein sequence ID" value="KAG2206440.1"/>
    <property type="molecule type" value="Genomic_DNA"/>
</dbReference>
<evidence type="ECO:0000256" key="9">
    <source>
        <dbReference type="ARBA" id="ARBA00022840"/>
    </source>
</evidence>
<keyword evidence="11" id="KW-0809">Transit peptide</keyword>
<name>A0A8H7R9M7_9FUNG</name>
<dbReference type="Gene3D" id="3.30.930.10">
    <property type="entry name" value="Bira Bifunctional Protein, Domain 2"/>
    <property type="match status" value="1"/>
</dbReference>
<reference evidence="24" key="1">
    <citation type="submission" date="2020-12" db="EMBL/GenBank/DDBJ databases">
        <title>Metabolic potential, ecology and presence of endohyphal bacteria is reflected in genomic diversity of Mucoromycotina.</title>
        <authorList>
            <person name="Muszewska A."/>
            <person name="Okrasinska A."/>
            <person name="Steczkiewicz K."/>
            <person name="Drgas O."/>
            <person name="Orlowska M."/>
            <person name="Perlinska-Lenart U."/>
            <person name="Aleksandrzak-Piekarczyk T."/>
            <person name="Szatraj K."/>
            <person name="Zielenkiewicz U."/>
            <person name="Pilsyk S."/>
            <person name="Malc E."/>
            <person name="Mieczkowski P."/>
            <person name="Kruszewska J.S."/>
            <person name="Biernat P."/>
            <person name="Pawlowska J."/>
        </authorList>
    </citation>
    <scope>NUCLEOTIDE SEQUENCE</scope>
    <source>
        <strain evidence="24">CBS 226.32</strain>
    </source>
</reference>
<keyword evidence="5" id="KW-0479">Metal-binding</keyword>
<dbReference type="InterPro" id="IPR011011">
    <property type="entry name" value="Znf_FYVE_PHD"/>
</dbReference>
<dbReference type="SUPFAM" id="SSF57903">
    <property type="entry name" value="FYVE/PHD zinc finger"/>
    <property type="match status" value="1"/>
</dbReference>
<dbReference type="GO" id="GO:0006432">
    <property type="term" value="P:phenylalanyl-tRNA aminoacylation"/>
    <property type="evidence" value="ECO:0007669"/>
    <property type="project" value="InterPro"/>
</dbReference>
<dbReference type="FunFam" id="3.30.930.10:FF:000053">
    <property type="entry name" value="Phenylalanyl-tRNA synthetase mitochondrial"/>
    <property type="match status" value="1"/>
</dbReference>
<keyword evidence="6" id="KW-0547">Nucleotide-binding</keyword>
<dbReference type="Pfam" id="PF00628">
    <property type="entry name" value="PHD"/>
    <property type="match status" value="1"/>
</dbReference>
<feature type="compositionally biased region" description="Basic residues" evidence="19">
    <location>
        <begin position="731"/>
        <end position="755"/>
    </location>
</feature>
<evidence type="ECO:0000256" key="13">
    <source>
        <dbReference type="ARBA" id="ARBA00023146"/>
    </source>
</evidence>
<dbReference type="PROSITE" id="PS51447">
    <property type="entry name" value="FDX_ACB"/>
    <property type="match status" value="1"/>
</dbReference>
<dbReference type="InterPro" id="IPR036690">
    <property type="entry name" value="Fdx_antiC-bd_sf"/>
</dbReference>
<feature type="compositionally biased region" description="Polar residues" evidence="19">
    <location>
        <begin position="718"/>
        <end position="727"/>
    </location>
</feature>
<dbReference type="FunFam" id="3.30.70.380:FF:000002">
    <property type="entry name" value="phenylalanine--tRNA ligase, mitochondrial"/>
    <property type="match status" value="1"/>
</dbReference>
<keyword evidence="7 18" id="KW-0863">Zinc-finger</keyword>
<dbReference type="InterPro" id="IPR019787">
    <property type="entry name" value="Znf_PHD-finger"/>
</dbReference>